<evidence type="ECO:0000313" key="1">
    <source>
        <dbReference type="EMBL" id="SIS84459.1"/>
    </source>
</evidence>
<dbReference type="Proteomes" id="UP000185839">
    <property type="component" value="Unassembled WGS sequence"/>
</dbReference>
<evidence type="ECO:0000313" key="2">
    <source>
        <dbReference type="Proteomes" id="UP000185839"/>
    </source>
</evidence>
<dbReference type="EMBL" id="FTOI01000008">
    <property type="protein sequence ID" value="SIS84459.1"/>
    <property type="molecule type" value="Genomic_DNA"/>
</dbReference>
<proteinExistence type="predicted"/>
<dbReference type="Gene3D" id="3.30.230.10">
    <property type="match status" value="1"/>
</dbReference>
<reference evidence="2" key="1">
    <citation type="submission" date="2017-01" db="EMBL/GenBank/DDBJ databases">
        <authorList>
            <person name="Varghese N."/>
            <person name="Submissions S."/>
        </authorList>
    </citation>
    <scope>NUCLEOTIDE SEQUENCE [LARGE SCALE GENOMIC DNA]</scope>
    <source>
        <strain evidence="2">DSM 23145</strain>
    </source>
</reference>
<dbReference type="InterPro" id="IPR014721">
    <property type="entry name" value="Ribsml_uS5_D2-typ_fold_subgr"/>
</dbReference>
<keyword evidence="2" id="KW-1185">Reference proteome</keyword>
<accession>A0A1N7MEP4</accession>
<keyword evidence="1" id="KW-0418">Kinase</keyword>
<dbReference type="InterPro" id="IPR020568">
    <property type="entry name" value="Ribosomal_Su5_D2-typ_SF"/>
</dbReference>
<dbReference type="STRING" id="713588.SAMN05421789_108113"/>
<dbReference type="AlphaFoldDB" id="A0A1N7MEP4"/>
<dbReference type="RefSeq" id="WP_394333205.1">
    <property type="nucleotide sequence ID" value="NZ_FTOI01000008.1"/>
</dbReference>
<dbReference type="SUPFAM" id="SSF54211">
    <property type="entry name" value="Ribosomal protein S5 domain 2-like"/>
    <property type="match status" value="1"/>
</dbReference>
<gene>
    <name evidence="1" type="ORF">SAMN05421789_108113</name>
</gene>
<dbReference type="GO" id="GO:0016301">
    <property type="term" value="F:kinase activity"/>
    <property type="evidence" value="ECO:0007669"/>
    <property type="project" value="UniProtKB-KW"/>
</dbReference>
<dbReference type="InterPro" id="IPR047765">
    <property type="entry name" value="GHMP_GYDIA-like"/>
</dbReference>
<organism evidence="1 2">
    <name type="scientific">Kaistella chaponensis</name>
    <dbReference type="NCBI Taxonomy" id="713588"/>
    <lineage>
        <taxon>Bacteria</taxon>
        <taxon>Pseudomonadati</taxon>
        <taxon>Bacteroidota</taxon>
        <taxon>Flavobacteriia</taxon>
        <taxon>Flavobacteriales</taxon>
        <taxon>Weeksellaceae</taxon>
        <taxon>Chryseobacterium group</taxon>
        <taxon>Kaistella</taxon>
    </lineage>
</organism>
<name>A0A1N7MEP4_9FLAO</name>
<sequence length="302" mass="33949">MMGKIFSPGKLLLTSEYVVLDGALALALPTKLGQEFFVEETLDHQSRIYWSALHQGKPWLKATIDYLNGEIVATNIPEAAAFVLKVLMNVKALSAMQLQKDSSYSITTDLQFPANFGLGSSSTLMNNLAQWSNIESFQLNETSLGGSGYDIAVAKEKSAILYQNVLPRRIIEPINFNPAFKDELIFIHLNQKQDSREGINLYRSQEKSPQLIEEFSQLTRDVLKAQNLEDFSQLMNLHEKKLSIFLGIETVSEKYFENCPSFIKSLGAWGGDFVMSSKFSGFEEYFQGKGFASVFSYRDLIA</sequence>
<protein>
    <submittedName>
        <fullName evidence="1">Mevalonate kinase</fullName>
    </submittedName>
</protein>
<keyword evidence="1" id="KW-0808">Transferase</keyword>
<dbReference type="NCBIfam" id="NF040656">
    <property type="entry name" value="GHMP_GYDIA"/>
    <property type="match status" value="1"/>
</dbReference>